<evidence type="ECO:0000256" key="2">
    <source>
        <dbReference type="SAM" id="Phobius"/>
    </source>
</evidence>
<dbReference type="EMBL" id="SMNA01000004">
    <property type="protein sequence ID" value="TDE94976.1"/>
    <property type="molecule type" value="Genomic_DNA"/>
</dbReference>
<accession>A0ABY2E4N4</accession>
<proteinExistence type="predicted"/>
<dbReference type="Proteomes" id="UP000504882">
    <property type="component" value="Unassembled WGS sequence"/>
</dbReference>
<dbReference type="Gene3D" id="2.60.40.1240">
    <property type="match status" value="1"/>
</dbReference>
<evidence type="ECO:0000313" key="4">
    <source>
        <dbReference type="Proteomes" id="UP000504882"/>
    </source>
</evidence>
<gene>
    <name evidence="3" type="ORF">EXU48_09370</name>
</gene>
<keyword evidence="2" id="KW-0472">Membrane</keyword>
<dbReference type="InterPro" id="IPR029050">
    <property type="entry name" value="Immunoprotect_excell_Ig-like"/>
</dbReference>
<evidence type="ECO:0008006" key="5">
    <source>
        <dbReference type="Google" id="ProtNLM"/>
    </source>
</evidence>
<reference evidence="3 4" key="1">
    <citation type="submission" date="2019-03" db="EMBL/GenBank/DDBJ databases">
        <title>Genomic features of bacteria from cold environments.</title>
        <authorList>
            <person name="Shen L."/>
        </authorList>
    </citation>
    <scope>NUCLEOTIDE SEQUENCE [LARGE SCALE GENOMIC DNA]</scope>
    <source>
        <strain evidence="4">T3246-1</strain>
    </source>
</reference>
<organism evidence="3 4">
    <name type="scientific">Occultella glacieicola</name>
    <dbReference type="NCBI Taxonomy" id="2518684"/>
    <lineage>
        <taxon>Bacteria</taxon>
        <taxon>Bacillati</taxon>
        <taxon>Actinomycetota</taxon>
        <taxon>Actinomycetes</taxon>
        <taxon>Micrococcales</taxon>
        <taxon>Ruaniaceae</taxon>
        <taxon>Occultella</taxon>
    </lineage>
</organism>
<comment type="caution">
    <text evidence="3">The sequence shown here is derived from an EMBL/GenBank/DDBJ whole genome shotgun (WGS) entry which is preliminary data.</text>
</comment>
<keyword evidence="2" id="KW-0812">Transmembrane</keyword>
<name>A0ABY2E4N4_9MICO</name>
<keyword evidence="4" id="KW-1185">Reference proteome</keyword>
<keyword evidence="1" id="KW-0732">Signal</keyword>
<feature type="transmembrane region" description="Helical" evidence="2">
    <location>
        <begin position="50"/>
        <end position="74"/>
    </location>
</feature>
<protein>
    <recommendedName>
        <fullName evidence="5">DUF4352 domain-containing protein</fullName>
    </recommendedName>
</protein>
<sequence length="242" mass="25202">MSNTAPDRGFAPPYPTITAPTAPAPHWTYAQHPYPPSGFPPPAPPARHRALSWLVPCLVGVVALVIGFTAGALVGPFAGPMSGAYGSGNDTSREQPAALGTSVTLVNDPGEWEVSLGEPDYGADARVLEHDDLNEPAPDGLSYVVVPVTVTYHGPDRANAGADLWVSFVGADGRSYDEASLYASDAYVEGPDSLFYYGDLYDGGSLTGNVTLAIPEGAEADAASVWRVESIWTADAAYFAAG</sequence>
<keyword evidence="2" id="KW-1133">Transmembrane helix</keyword>
<dbReference type="RefSeq" id="WP_133107386.1">
    <property type="nucleotide sequence ID" value="NZ_SMNA01000004.1"/>
</dbReference>
<evidence type="ECO:0000256" key="1">
    <source>
        <dbReference type="ARBA" id="ARBA00022729"/>
    </source>
</evidence>
<evidence type="ECO:0000313" key="3">
    <source>
        <dbReference type="EMBL" id="TDE94976.1"/>
    </source>
</evidence>